<protein>
    <submittedName>
        <fullName evidence="2">Uncharacterized protein</fullName>
    </submittedName>
</protein>
<evidence type="ECO:0000313" key="3">
    <source>
        <dbReference type="Proteomes" id="UP000251692"/>
    </source>
</evidence>
<keyword evidence="3" id="KW-1185">Reference proteome</keyword>
<dbReference type="Proteomes" id="UP000251692">
    <property type="component" value="Unassembled WGS sequence"/>
</dbReference>
<comment type="caution">
    <text evidence="2">The sequence shown here is derived from an EMBL/GenBank/DDBJ whole genome shotgun (WGS) entry which is preliminary data.</text>
</comment>
<gene>
    <name evidence="2" type="ORF">DP923_02265</name>
</gene>
<accession>A0A364RHY8</accession>
<dbReference type="AlphaFoldDB" id="A0A364RHY8"/>
<proteinExistence type="predicted"/>
<dbReference type="RefSeq" id="WP_112303946.1">
    <property type="nucleotide sequence ID" value="NZ_QMDV01000001.1"/>
</dbReference>
<dbReference type="OrthoDB" id="1116801at2"/>
<reference evidence="2 3" key="2">
    <citation type="submission" date="2018-07" db="EMBL/GenBank/DDBJ databases">
        <title>Pontibacter sp. 2b14 genomic sequence and assembly.</title>
        <authorList>
            <person name="Du Z.-J."/>
        </authorList>
    </citation>
    <scope>NUCLEOTIDE SEQUENCE [LARGE SCALE GENOMIC DNA]</scope>
    <source>
        <strain evidence="2 3">2b14</strain>
    </source>
</reference>
<organism evidence="2 3">
    <name type="scientific">Pontibacter arcticus</name>
    <dbReference type="NCBI Taxonomy" id="2080288"/>
    <lineage>
        <taxon>Bacteria</taxon>
        <taxon>Pseudomonadati</taxon>
        <taxon>Bacteroidota</taxon>
        <taxon>Cytophagia</taxon>
        <taxon>Cytophagales</taxon>
        <taxon>Hymenobacteraceae</taxon>
        <taxon>Pontibacter</taxon>
    </lineage>
</organism>
<dbReference type="EMBL" id="QMDV01000001">
    <property type="protein sequence ID" value="RAU83911.1"/>
    <property type="molecule type" value="Genomic_DNA"/>
</dbReference>
<evidence type="ECO:0000313" key="2">
    <source>
        <dbReference type="EMBL" id="RAU83911.1"/>
    </source>
</evidence>
<dbReference type="PROSITE" id="PS51257">
    <property type="entry name" value="PROKAR_LIPOPROTEIN"/>
    <property type="match status" value="1"/>
</dbReference>
<reference evidence="2 3" key="1">
    <citation type="submission" date="2018-06" db="EMBL/GenBank/DDBJ databases">
        <authorList>
            <person name="Liu Z.-W."/>
        </authorList>
    </citation>
    <scope>NUCLEOTIDE SEQUENCE [LARGE SCALE GENOMIC DNA]</scope>
    <source>
        <strain evidence="2 3">2b14</strain>
    </source>
</reference>
<keyword evidence="1" id="KW-0732">Signal</keyword>
<feature type="signal peptide" evidence="1">
    <location>
        <begin position="1"/>
        <end position="21"/>
    </location>
</feature>
<name>A0A364RHY8_9BACT</name>
<evidence type="ECO:0000256" key="1">
    <source>
        <dbReference type="SAM" id="SignalP"/>
    </source>
</evidence>
<feature type="chain" id="PRO_5016670942" evidence="1">
    <location>
        <begin position="22"/>
        <end position="211"/>
    </location>
</feature>
<sequence length="211" mass="24170">MKTILPVLLSVLLLFSGCATTSTSTAKVRKTDKYYNGLMTLVVNTQIDFKGLDSLTYEEHIRGKFNNLENLTYRKQLEKTLARNFDRPGAQTRLVKSSDVFDLNTDLSYSQFLEKVRRTGVDGILFVKQSNYWYTTDYTTIHQTNVSNTFADSEPNAAFHTYLVDTNTLQPVWYADSQVYGISAGYDTLNNHLARSLFSKLRKDKYIMATY</sequence>